<protein>
    <submittedName>
        <fullName evidence="1">Glucosamine-6-phosphate deaminase</fullName>
    </submittedName>
</protein>
<dbReference type="PANTHER" id="PTHR42892">
    <property type="entry name" value="GLUCOSAMINE-6-PHOSPHATE DEAMINASE-LIKE PROTEIN BT_0258-RELATED"/>
    <property type="match status" value="1"/>
</dbReference>
<dbReference type="InterPro" id="IPR024078">
    <property type="entry name" value="LmbE-like_dom_sf"/>
</dbReference>
<dbReference type="SUPFAM" id="SSF102588">
    <property type="entry name" value="LmbE-like"/>
    <property type="match status" value="1"/>
</dbReference>
<dbReference type="SUPFAM" id="SSF100950">
    <property type="entry name" value="NagB/RpiA/CoA transferase-like"/>
    <property type="match status" value="1"/>
</dbReference>
<dbReference type="Gene3D" id="3.40.50.10320">
    <property type="entry name" value="LmbE-like"/>
    <property type="match status" value="1"/>
</dbReference>
<dbReference type="PROSITE" id="PS01161">
    <property type="entry name" value="GLC_GALNAC_ISOMERASE"/>
    <property type="match status" value="1"/>
</dbReference>
<organism evidence="1">
    <name type="scientific">Caldithrix abyssi</name>
    <dbReference type="NCBI Taxonomy" id="187145"/>
    <lineage>
        <taxon>Bacteria</taxon>
        <taxon>Pseudomonadati</taxon>
        <taxon>Calditrichota</taxon>
        <taxon>Calditrichia</taxon>
        <taxon>Calditrichales</taxon>
        <taxon>Calditrichaceae</taxon>
        <taxon>Caldithrix</taxon>
    </lineage>
</organism>
<dbReference type="Gene3D" id="3.40.50.1360">
    <property type="match status" value="1"/>
</dbReference>
<dbReference type="EMBL" id="DRLD01000240">
    <property type="protein sequence ID" value="HED10755.1"/>
    <property type="molecule type" value="Genomic_DNA"/>
</dbReference>
<name>A0A7V1PUQ9_CALAY</name>
<dbReference type="InterPro" id="IPR037171">
    <property type="entry name" value="NagB/RpiA_transferase-like"/>
</dbReference>
<dbReference type="AlphaFoldDB" id="A0A7V1PUQ9"/>
<accession>A0A7V1PUQ9</accession>
<dbReference type="PANTHER" id="PTHR42892:SF1">
    <property type="entry name" value="GLUCOSAMINE-6-PHOSPHATE ISOMERASE"/>
    <property type="match status" value="1"/>
</dbReference>
<evidence type="ECO:0000313" key="1">
    <source>
        <dbReference type="EMBL" id="HED10755.1"/>
    </source>
</evidence>
<dbReference type="Proteomes" id="UP000886005">
    <property type="component" value="Unassembled WGS sequence"/>
</dbReference>
<gene>
    <name evidence="1" type="ORF">ENJ10_08705</name>
</gene>
<dbReference type="GO" id="GO:0004342">
    <property type="term" value="F:glucosamine-6-phosphate deaminase activity"/>
    <property type="evidence" value="ECO:0007669"/>
    <property type="project" value="InterPro"/>
</dbReference>
<dbReference type="InterPro" id="IPR052960">
    <property type="entry name" value="GlcN6P_deaminase-like"/>
</dbReference>
<reference evidence="1" key="1">
    <citation type="journal article" date="2020" name="mSystems">
        <title>Genome- and Community-Level Interaction Insights into Carbon Utilization and Element Cycling Functions of Hydrothermarchaeota in Hydrothermal Sediment.</title>
        <authorList>
            <person name="Zhou Z."/>
            <person name="Liu Y."/>
            <person name="Xu W."/>
            <person name="Pan J."/>
            <person name="Luo Z.H."/>
            <person name="Li M."/>
        </authorList>
    </citation>
    <scope>NUCLEOTIDE SEQUENCE [LARGE SCALE GENOMIC DNA]</scope>
    <source>
        <strain evidence="1">HyVt-456</strain>
    </source>
</reference>
<sequence length="780" mass="89930">MAKKKVNISRVEETARAQSGMELIYRPTEKIPTIIVENFPTLGRLTALRFIEWAQQNPGAVVSLPTGKTPEHFIKWVNYLLTNWNDKKAQKILEEGGVDPAVFPKMDSFSFVQIDEFYPINSSQHNSFYYYVNKFYLKGFGFDPKKALLINPNTIGLKDNETLDEVWPEQKVDLGLRLRLPRTPLEEKQKRVLDAVDQFCTEYENKIRQMGGIGFFLGGIGPDGHIGFNVRGSDHYSTTRLTPTNYETQAAAASDLGGIEVSRNRLVITIGLRTITWNSNATALIIAAGEAKAKVIKDAIQSGLSNQVPASSLQALPNARFFITKGAAKLLNERRYFYRQQMKTFDNEQIEGIVTDLALYKNKQLHQLTKTDFNNVRSSKLLLERTGRSVEELVQQVKTTFKERIQKSLDIPRNLTILHTAPHHDDIMLGYLPYLVRLMREGSNRHYFNYLTSGFNAVTNKFMLKEVENALWHLGTPHFQKMLEEGYFDPSNRTFRDRDMYQYLDGVAANSESFMREGCARRLIRNLVAIFDEDDLTNLEYRMQELINYFKTQYPGKKDLPYIQQLKGMTREWEADILWGYFGFSTESVIHSRLGFYKGDIFTEEPTIERDVKPVLALLEKINPDVISVAFDPEGSGPDTHYKVLQAVTEALKLYVEKTGKTDIKIWGYRNVWYRYHPSEANLFVPVTHNTRAILDHAFMNAFGSQREASFPSYEFDGPFSGLAQKIQVEQYQTMKKLLGRDYFYRNEDSRIRSTRGFVYLKVMELEEFYSASMELRKKT</sequence>
<feature type="non-terminal residue" evidence="1">
    <location>
        <position position="780"/>
    </location>
</feature>
<dbReference type="GO" id="GO:0006044">
    <property type="term" value="P:N-acetylglucosamine metabolic process"/>
    <property type="evidence" value="ECO:0007669"/>
    <property type="project" value="InterPro"/>
</dbReference>
<comment type="caution">
    <text evidence="1">The sequence shown here is derived from an EMBL/GenBank/DDBJ whole genome shotgun (WGS) entry which is preliminary data.</text>
</comment>
<proteinExistence type="predicted"/>
<dbReference type="InterPro" id="IPR018321">
    <property type="entry name" value="Glucosamine6P_isomerase_CS"/>
</dbReference>